<dbReference type="Proteomes" id="UP000503117">
    <property type="component" value="Chromosome"/>
</dbReference>
<sequence>MTEVSSRFIPCRGKTKNGAYMRASDNADAFYVIE</sequence>
<evidence type="ECO:0000313" key="1">
    <source>
        <dbReference type="EMBL" id="QJD89946.1"/>
    </source>
</evidence>
<keyword evidence="2" id="KW-1185">Reference proteome</keyword>
<evidence type="ECO:0000313" key="2">
    <source>
        <dbReference type="Proteomes" id="UP000503117"/>
    </source>
</evidence>
<protein>
    <submittedName>
        <fullName evidence="1">BPSL0067 family protein</fullName>
    </submittedName>
</protein>
<name>A0ABX6M6J8_9BURK</name>
<reference evidence="1 2" key="1">
    <citation type="submission" date="2020-04" db="EMBL/GenBank/DDBJ databases">
        <title>Genome sequencing of novel species.</title>
        <authorList>
            <person name="Heo J."/>
            <person name="Kim S.-J."/>
            <person name="Kim J.-S."/>
            <person name="Hong S.-B."/>
            <person name="Kwon S.-W."/>
        </authorList>
    </citation>
    <scope>NUCLEOTIDE SEQUENCE [LARGE SCALE GENOMIC DNA]</scope>
    <source>
        <strain evidence="1 2">AF9R3</strain>
    </source>
</reference>
<dbReference type="EMBL" id="CP051684">
    <property type="protein sequence ID" value="QJD89946.1"/>
    <property type="molecule type" value="Genomic_DNA"/>
</dbReference>
<proteinExistence type="predicted"/>
<organism evidence="1 2">
    <name type="scientific">Duganella dendranthematis</name>
    <dbReference type="NCBI Taxonomy" id="2728021"/>
    <lineage>
        <taxon>Bacteria</taxon>
        <taxon>Pseudomonadati</taxon>
        <taxon>Pseudomonadota</taxon>
        <taxon>Betaproteobacteria</taxon>
        <taxon>Burkholderiales</taxon>
        <taxon>Oxalobacteraceae</taxon>
        <taxon>Telluria group</taxon>
        <taxon>Duganella</taxon>
    </lineage>
</organism>
<accession>A0ABX6M6J8</accession>
<dbReference type="InterPro" id="IPR047746">
    <property type="entry name" value="Dae2/Tae2-like"/>
</dbReference>
<gene>
    <name evidence="1" type="ORF">HH213_07460</name>
</gene>
<dbReference type="NCBIfam" id="NF033857">
    <property type="entry name" value="BPSL0067_fam"/>
    <property type="match status" value="1"/>
</dbReference>